<accession>A0A381NMS1</accession>
<dbReference type="EMBL" id="UINC01000453">
    <property type="protein sequence ID" value="SUZ55639.1"/>
    <property type="molecule type" value="Genomic_DNA"/>
</dbReference>
<dbReference type="AlphaFoldDB" id="A0A381NMS1"/>
<organism evidence="1">
    <name type="scientific">marine metagenome</name>
    <dbReference type="NCBI Taxonomy" id="408172"/>
    <lineage>
        <taxon>unclassified sequences</taxon>
        <taxon>metagenomes</taxon>
        <taxon>ecological metagenomes</taxon>
    </lineage>
</organism>
<evidence type="ECO:0000313" key="1">
    <source>
        <dbReference type="EMBL" id="SUZ55639.1"/>
    </source>
</evidence>
<name>A0A381NMS1_9ZZZZ</name>
<sequence length="79" mass="9622">MEKDFEPLKARLRIICDRLDDDEQQFFRPLIDNFKGQTQEFQRIMRDLGKFGEKITDGSKFQTYREVQHLYDDAFRKKS</sequence>
<protein>
    <submittedName>
        <fullName evidence="1">Uncharacterized protein</fullName>
    </submittedName>
</protein>
<proteinExistence type="predicted"/>
<gene>
    <name evidence="1" type="ORF">METZ01_LOCUS8493</name>
</gene>
<reference evidence="1" key="1">
    <citation type="submission" date="2018-05" db="EMBL/GenBank/DDBJ databases">
        <authorList>
            <person name="Lanie J.A."/>
            <person name="Ng W.-L."/>
            <person name="Kazmierczak K.M."/>
            <person name="Andrzejewski T.M."/>
            <person name="Davidsen T.M."/>
            <person name="Wayne K.J."/>
            <person name="Tettelin H."/>
            <person name="Glass J.I."/>
            <person name="Rusch D."/>
            <person name="Podicherti R."/>
            <person name="Tsui H.-C.T."/>
            <person name="Winkler M.E."/>
        </authorList>
    </citation>
    <scope>NUCLEOTIDE SEQUENCE</scope>
</reference>